<protein>
    <submittedName>
        <fullName evidence="1">Uncharacterized protein</fullName>
    </submittedName>
</protein>
<dbReference type="Proteomes" id="UP001189429">
    <property type="component" value="Unassembled WGS sequence"/>
</dbReference>
<evidence type="ECO:0000313" key="2">
    <source>
        <dbReference type="Proteomes" id="UP001189429"/>
    </source>
</evidence>
<name>A0ABN9TE74_9DINO</name>
<organism evidence="1 2">
    <name type="scientific">Prorocentrum cordatum</name>
    <dbReference type="NCBI Taxonomy" id="2364126"/>
    <lineage>
        <taxon>Eukaryota</taxon>
        <taxon>Sar</taxon>
        <taxon>Alveolata</taxon>
        <taxon>Dinophyceae</taxon>
        <taxon>Prorocentrales</taxon>
        <taxon>Prorocentraceae</taxon>
        <taxon>Prorocentrum</taxon>
    </lineage>
</organism>
<dbReference type="EMBL" id="CAUYUJ010014631">
    <property type="protein sequence ID" value="CAK0844089.1"/>
    <property type="molecule type" value="Genomic_DNA"/>
</dbReference>
<feature type="non-terminal residue" evidence="1">
    <location>
        <position position="200"/>
    </location>
</feature>
<comment type="caution">
    <text evidence="1">The sequence shown here is derived from an EMBL/GenBank/DDBJ whole genome shotgun (WGS) entry which is preliminary data.</text>
</comment>
<accession>A0ABN9TE74</accession>
<evidence type="ECO:0000313" key="1">
    <source>
        <dbReference type="EMBL" id="CAK0844089.1"/>
    </source>
</evidence>
<gene>
    <name evidence="1" type="ORF">PCOR1329_LOCUS38259</name>
</gene>
<feature type="non-terminal residue" evidence="1">
    <location>
        <position position="1"/>
    </location>
</feature>
<keyword evidence="2" id="KW-1185">Reference proteome</keyword>
<proteinExistence type="predicted"/>
<sequence>VMVEFCSHSEKISARMKNTFRIIQGSALQHGKAAADAVQLFKSSYMTEQSGCAVEKLNAIQRMIDVGRSAISDGTLVDVWGAMIDIMETDVNVKRFAEVFGDAPSVTDTCSQMPPSPDTAAFALSTPNEVAANFASVVLDLIRACLEHDGNYFQAAVNALLAGDTGADVFSVPPGEAAREGTAVISPMEVLDWLDGALQD</sequence>
<reference evidence="1" key="1">
    <citation type="submission" date="2023-10" db="EMBL/GenBank/DDBJ databases">
        <authorList>
            <person name="Chen Y."/>
            <person name="Shah S."/>
            <person name="Dougan E. K."/>
            <person name="Thang M."/>
            <person name="Chan C."/>
        </authorList>
    </citation>
    <scope>NUCLEOTIDE SEQUENCE [LARGE SCALE GENOMIC DNA]</scope>
</reference>